<dbReference type="InterPro" id="IPR011701">
    <property type="entry name" value="MFS"/>
</dbReference>
<feature type="region of interest" description="Disordered" evidence="3">
    <location>
        <begin position="1"/>
        <end position="37"/>
    </location>
</feature>
<feature type="transmembrane region" description="Helical" evidence="4">
    <location>
        <begin position="164"/>
        <end position="184"/>
    </location>
</feature>
<sequence>MSFVKKTKNIDHPHTLDNDAKDNEEVLESSSVQEREPPDGGFKAWLVVLGAFCGFFATWGVFMDEYDANVYPNQLTELTWIGSLWYCLTNITGPFYIYMASKIDDRYIVGVSCILSAFAMMMASLTNEVWQLYLTQGVLSGIGSSLAWFSCMRGPQMWFSKRRGLAVGITMSASGAGGLSFSYIARACFDTIGYRWALRVLGFMQFALLAISSITCWRLNPPPKNVPIVDVKDMKNKKFLILFFIHFIGNFAFYIPSGFVPSYSRYLKLDPWIGANLNAIMSAFLFFGKITIGFLSDHVGRFNMAVICGTMACIAHLAVWLTATSEGSMWAFAILYGIFGGGYISMITAVIVEVVGLERVESGTGWAFFAWSFGGLLGQPVAAQIVGDENRDYRGAIIFAGCLFFAGAVASWALRVAQGGWKLFKKV</sequence>
<dbReference type="Gene3D" id="1.20.1250.20">
    <property type="entry name" value="MFS general substrate transporter like domains"/>
    <property type="match status" value="2"/>
</dbReference>
<evidence type="ECO:0000256" key="2">
    <source>
        <dbReference type="ARBA" id="ARBA00006727"/>
    </source>
</evidence>
<protein>
    <recommendedName>
        <fullName evidence="5">Major facilitator superfamily (MFS) profile domain-containing protein</fullName>
    </recommendedName>
</protein>
<feature type="transmembrane region" description="Helical" evidence="4">
    <location>
        <begin position="107"/>
        <end position="126"/>
    </location>
</feature>
<evidence type="ECO:0000256" key="3">
    <source>
        <dbReference type="SAM" id="MobiDB-lite"/>
    </source>
</evidence>
<evidence type="ECO:0000313" key="6">
    <source>
        <dbReference type="EMBL" id="KAG2225728.1"/>
    </source>
</evidence>
<feature type="transmembrane region" description="Helical" evidence="4">
    <location>
        <begin position="239"/>
        <end position="260"/>
    </location>
</feature>
<evidence type="ECO:0000259" key="5">
    <source>
        <dbReference type="PROSITE" id="PS50850"/>
    </source>
</evidence>
<dbReference type="InterPro" id="IPR036259">
    <property type="entry name" value="MFS_trans_sf"/>
</dbReference>
<name>A0A8H7VR53_9FUNG</name>
<organism evidence="6 7">
    <name type="scientific">Circinella minor</name>
    <dbReference type="NCBI Taxonomy" id="1195481"/>
    <lineage>
        <taxon>Eukaryota</taxon>
        <taxon>Fungi</taxon>
        <taxon>Fungi incertae sedis</taxon>
        <taxon>Mucoromycota</taxon>
        <taxon>Mucoromycotina</taxon>
        <taxon>Mucoromycetes</taxon>
        <taxon>Mucorales</taxon>
        <taxon>Lichtheimiaceae</taxon>
        <taxon>Circinella</taxon>
    </lineage>
</organism>
<comment type="subcellular location">
    <subcellularLocation>
        <location evidence="1">Membrane</location>
        <topology evidence="1">Multi-pass membrane protein</topology>
    </subcellularLocation>
</comment>
<feature type="transmembrane region" description="Helical" evidence="4">
    <location>
        <begin position="196"/>
        <end position="219"/>
    </location>
</feature>
<feature type="transmembrane region" description="Helical" evidence="4">
    <location>
        <begin position="272"/>
        <end position="295"/>
    </location>
</feature>
<keyword evidence="4" id="KW-0472">Membrane</keyword>
<reference evidence="6 7" key="1">
    <citation type="submission" date="2020-12" db="EMBL/GenBank/DDBJ databases">
        <title>Metabolic potential, ecology and presence of endohyphal bacteria is reflected in genomic diversity of Mucoromycotina.</title>
        <authorList>
            <person name="Muszewska A."/>
            <person name="Okrasinska A."/>
            <person name="Steczkiewicz K."/>
            <person name="Drgas O."/>
            <person name="Orlowska M."/>
            <person name="Perlinska-Lenart U."/>
            <person name="Aleksandrzak-Piekarczyk T."/>
            <person name="Szatraj K."/>
            <person name="Zielenkiewicz U."/>
            <person name="Pilsyk S."/>
            <person name="Malc E."/>
            <person name="Mieczkowski P."/>
            <person name="Kruszewska J.S."/>
            <person name="Biernat P."/>
            <person name="Pawlowska J."/>
        </authorList>
    </citation>
    <scope>NUCLEOTIDE SEQUENCE [LARGE SCALE GENOMIC DNA]</scope>
    <source>
        <strain evidence="6 7">CBS 142.35</strain>
    </source>
</reference>
<dbReference type="PANTHER" id="PTHR11360:SF284">
    <property type="entry name" value="EG:103B4.3 PROTEIN-RELATED"/>
    <property type="match status" value="1"/>
</dbReference>
<keyword evidence="4" id="KW-1133">Transmembrane helix</keyword>
<feature type="transmembrane region" description="Helical" evidence="4">
    <location>
        <begin position="44"/>
        <end position="63"/>
    </location>
</feature>
<feature type="transmembrane region" description="Helical" evidence="4">
    <location>
        <begin position="83"/>
        <end position="100"/>
    </location>
</feature>
<keyword evidence="4" id="KW-0812">Transmembrane</keyword>
<evidence type="ECO:0000256" key="1">
    <source>
        <dbReference type="ARBA" id="ARBA00004141"/>
    </source>
</evidence>
<dbReference type="GO" id="GO:0022857">
    <property type="term" value="F:transmembrane transporter activity"/>
    <property type="evidence" value="ECO:0007669"/>
    <property type="project" value="InterPro"/>
</dbReference>
<comment type="caution">
    <text evidence="6">The sequence shown here is derived from an EMBL/GenBank/DDBJ whole genome shotgun (WGS) entry which is preliminary data.</text>
</comment>
<gene>
    <name evidence="6" type="ORF">INT45_011396</name>
</gene>
<feature type="transmembrane region" description="Helical" evidence="4">
    <location>
        <begin position="132"/>
        <end position="152"/>
    </location>
</feature>
<dbReference type="EMBL" id="JAEPRB010000024">
    <property type="protein sequence ID" value="KAG2225728.1"/>
    <property type="molecule type" value="Genomic_DNA"/>
</dbReference>
<dbReference type="GO" id="GO:0016020">
    <property type="term" value="C:membrane"/>
    <property type="evidence" value="ECO:0007669"/>
    <property type="project" value="UniProtKB-SubCell"/>
</dbReference>
<dbReference type="Proteomes" id="UP000646827">
    <property type="component" value="Unassembled WGS sequence"/>
</dbReference>
<dbReference type="PANTHER" id="PTHR11360">
    <property type="entry name" value="MONOCARBOXYLATE TRANSPORTER"/>
    <property type="match status" value="1"/>
</dbReference>
<evidence type="ECO:0000313" key="7">
    <source>
        <dbReference type="Proteomes" id="UP000646827"/>
    </source>
</evidence>
<feature type="transmembrane region" description="Helical" evidence="4">
    <location>
        <begin position="302"/>
        <end position="323"/>
    </location>
</feature>
<feature type="transmembrane region" description="Helical" evidence="4">
    <location>
        <begin position="366"/>
        <end position="387"/>
    </location>
</feature>
<dbReference type="AlphaFoldDB" id="A0A8H7VR53"/>
<feature type="transmembrane region" description="Helical" evidence="4">
    <location>
        <begin position="329"/>
        <end position="354"/>
    </location>
</feature>
<feature type="domain" description="Major facilitator superfamily (MFS) profile" evidence="5">
    <location>
        <begin position="238"/>
        <end position="427"/>
    </location>
</feature>
<dbReference type="OrthoDB" id="6499973at2759"/>
<dbReference type="InterPro" id="IPR050327">
    <property type="entry name" value="Proton-linked_MCT"/>
</dbReference>
<accession>A0A8H7VR53</accession>
<evidence type="ECO:0000256" key="4">
    <source>
        <dbReference type="SAM" id="Phobius"/>
    </source>
</evidence>
<dbReference type="InterPro" id="IPR020846">
    <property type="entry name" value="MFS_dom"/>
</dbReference>
<feature type="transmembrane region" description="Helical" evidence="4">
    <location>
        <begin position="393"/>
        <end position="417"/>
    </location>
</feature>
<keyword evidence="7" id="KW-1185">Reference proteome</keyword>
<dbReference type="SUPFAM" id="SSF103473">
    <property type="entry name" value="MFS general substrate transporter"/>
    <property type="match status" value="1"/>
</dbReference>
<dbReference type="Pfam" id="PF07690">
    <property type="entry name" value="MFS_1"/>
    <property type="match status" value="1"/>
</dbReference>
<comment type="similarity">
    <text evidence="2">Belongs to the major facilitator superfamily. Monocarboxylate porter (TC 2.A.1.13) family.</text>
</comment>
<dbReference type="PROSITE" id="PS50850">
    <property type="entry name" value="MFS"/>
    <property type="match status" value="1"/>
</dbReference>
<feature type="compositionally biased region" description="Basic and acidic residues" evidence="3">
    <location>
        <begin position="8"/>
        <end position="24"/>
    </location>
</feature>
<proteinExistence type="inferred from homology"/>